<proteinExistence type="predicted"/>
<gene>
    <name evidence="3" type="ORF">GMD78_17230</name>
</gene>
<protein>
    <recommendedName>
        <fullName evidence="5">Cytochrome c oxidase subunit 2A</fullName>
    </recommendedName>
</protein>
<evidence type="ECO:0008006" key="5">
    <source>
        <dbReference type="Google" id="ProtNLM"/>
    </source>
</evidence>
<feature type="transmembrane region" description="Helical" evidence="2">
    <location>
        <begin position="28"/>
        <end position="51"/>
    </location>
</feature>
<dbReference type="EMBL" id="WOCA01000017">
    <property type="protein sequence ID" value="MUK90118.1"/>
    <property type="molecule type" value="Genomic_DNA"/>
</dbReference>
<sequence length="57" mass="6531">MQEPKKVMVEEEVSKNESLHEESSTKGAFASSMIFVGGFTLLLYIAIYWLFMVRVDI</sequence>
<evidence type="ECO:0000256" key="2">
    <source>
        <dbReference type="SAM" id="Phobius"/>
    </source>
</evidence>
<comment type="caution">
    <text evidence="3">The sequence shown here is derived from an EMBL/GenBank/DDBJ whole genome shotgun (WGS) entry which is preliminary data.</text>
</comment>
<reference evidence="3 4" key="1">
    <citation type="submission" date="2019-11" db="EMBL/GenBank/DDBJ databases">
        <authorList>
            <person name="Li X."/>
        </authorList>
    </citation>
    <scope>NUCLEOTIDE SEQUENCE [LARGE SCALE GENOMIC DNA]</scope>
    <source>
        <strain evidence="3 4">L9</strain>
    </source>
</reference>
<name>A0A6N8FR08_9BACI</name>
<evidence type="ECO:0000313" key="4">
    <source>
        <dbReference type="Proteomes" id="UP000469125"/>
    </source>
</evidence>
<accession>A0A6N8FR08</accession>
<dbReference type="AlphaFoldDB" id="A0A6N8FR08"/>
<dbReference type="Proteomes" id="UP000469125">
    <property type="component" value="Unassembled WGS sequence"/>
</dbReference>
<keyword evidence="4" id="KW-1185">Reference proteome</keyword>
<keyword evidence="2" id="KW-0812">Transmembrane</keyword>
<organism evidence="3 4">
    <name type="scientific">Ornithinibacillus caprae</name>
    <dbReference type="NCBI Taxonomy" id="2678566"/>
    <lineage>
        <taxon>Bacteria</taxon>
        <taxon>Bacillati</taxon>
        <taxon>Bacillota</taxon>
        <taxon>Bacilli</taxon>
        <taxon>Bacillales</taxon>
        <taxon>Bacillaceae</taxon>
        <taxon>Ornithinibacillus</taxon>
    </lineage>
</organism>
<keyword evidence="2" id="KW-1133">Transmembrane helix</keyword>
<feature type="region of interest" description="Disordered" evidence="1">
    <location>
        <begin position="1"/>
        <end position="22"/>
    </location>
</feature>
<dbReference type="RefSeq" id="WP_155670606.1">
    <property type="nucleotide sequence ID" value="NZ_WOCA01000017.1"/>
</dbReference>
<keyword evidence="2" id="KW-0472">Membrane</keyword>
<evidence type="ECO:0000313" key="3">
    <source>
        <dbReference type="EMBL" id="MUK90118.1"/>
    </source>
</evidence>
<evidence type="ECO:0000256" key="1">
    <source>
        <dbReference type="SAM" id="MobiDB-lite"/>
    </source>
</evidence>